<dbReference type="AlphaFoldDB" id="A0A9I9EME0"/>
<sequence length="127" mass="14307">TDGLKNQGKFSKTCFLVACREKALGRVPTINFCTFTHILLIPSFILLHRLGLRMNPSTKSQNFSDFDPCDNRHDMVEVVVENNVIPPPPDSQDPCNTQCNTTTEEGKEKQDGRGCGDEMVKWMVKCM</sequence>
<dbReference type="EnsemblPlants" id="MELO3C035732.2.1">
    <property type="protein sequence ID" value="MELO3C035732.2.1"/>
    <property type="gene ID" value="MELO3C035732.2"/>
</dbReference>
<evidence type="ECO:0000256" key="1">
    <source>
        <dbReference type="SAM" id="MobiDB-lite"/>
    </source>
</evidence>
<proteinExistence type="predicted"/>
<keyword evidence="2" id="KW-1133">Transmembrane helix</keyword>
<organism evidence="3">
    <name type="scientific">Cucumis melo</name>
    <name type="common">Muskmelon</name>
    <dbReference type="NCBI Taxonomy" id="3656"/>
    <lineage>
        <taxon>Eukaryota</taxon>
        <taxon>Viridiplantae</taxon>
        <taxon>Streptophyta</taxon>
        <taxon>Embryophyta</taxon>
        <taxon>Tracheophyta</taxon>
        <taxon>Spermatophyta</taxon>
        <taxon>Magnoliopsida</taxon>
        <taxon>eudicotyledons</taxon>
        <taxon>Gunneridae</taxon>
        <taxon>Pentapetalae</taxon>
        <taxon>rosids</taxon>
        <taxon>fabids</taxon>
        <taxon>Cucurbitales</taxon>
        <taxon>Cucurbitaceae</taxon>
        <taxon>Benincaseae</taxon>
        <taxon>Cucumis</taxon>
    </lineage>
</organism>
<feature type="region of interest" description="Disordered" evidence="1">
    <location>
        <begin position="83"/>
        <end position="114"/>
    </location>
</feature>
<keyword evidence="2" id="KW-0472">Membrane</keyword>
<accession>A0A9I9EME0</accession>
<protein>
    <submittedName>
        <fullName evidence="3">Uncharacterized protein</fullName>
    </submittedName>
</protein>
<dbReference type="Gramene" id="MELO3C035732.2.1">
    <property type="protein sequence ID" value="MELO3C035732.2.1"/>
    <property type="gene ID" value="MELO3C035732.2"/>
</dbReference>
<reference evidence="3" key="1">
    <citation type="submission" date="2023-03" db="UniProtKB">
        <authorList>
            <consortium name="EnsemblPlants"/>
        </authorList>
    </citation>
    <scope>IDENTIFICATION</scope>
</reference>
<feature type="transmembrane region" description="Helical" evidence="2">
    <location>
        <begin position="29"/>
        <end position="47"/>
    </location>
</feature>
<evidence type="ECO:0000313" key="3">
    <source>
        <dbReference type="EnsemblPlants" id="MELO3C035732.2.1"/>
    </source>
</evidence>
<keyword evidence="2" id="KW-0812">Transmembrane</keyword>
<feature type="compositionally biased region" description="Polar residues" evidence="1">
    <location>
        <begin position="93"/>
        <end position="103"/>
    </location>
</feature>
<feature type="compositionally biased region" description="Basic and acidic residues" evidence="1">
    <location>
        <begin position="104"/>
        <end position="114"/>
    </location>
</feature>
<evidence type="ECO:0000256" key="2">
    <source>
        <dbReference type="SAM" id="Phobius"/>
    </source>
</evidence>
<name>A0A9I9EME0_CUCME</name>